<organism evidence="2 3">
    <name type="scientific">Allochromatium vinosum (strain ATCC 17899 / DSM 180 / NBRC 103801 / NCIMB 10441 / D)</name>
    <name type="common">Chromatium vinosum</name>
    <dbReference type="NCBI Taxonomy" id="572477"/>
    <lineage>
        <taxon>Bacteria</taxon>
        <taxon>Pseudomonadati</taxon>
        <taxon>Pseudomonadota</taxon>
        <taxon>Gammaproteobacteria</taxon>
        <taxon>Chromatiales</taxon>
        <taxon>Chromatiaceae</taxon>
        <taxon>Allochromatium</taxon>
    </lineage>
</organism>
<dbReference type="HOGENOM" id="CLU_1956974_0_0_6"/>
<dbReference type="eggNOG" id="ENOG5033MS6">
    <property type="taxonomic scope" value="Bacteria"/>
</dbReference>
<sequence>MRLKTHSIMAGPLALALLLMSTTPEAASPSASLSVDRSSSSRFTVGFVQVDPDAAASTLTVRGTVRPRISARGAIPGQVHITVLDAEGRTLAETDASLMRRNRQAQAAHFHAQLAIDPPPGSRVRVEHRLDRP</sequence>
<dbReference type="KEGG" id="alv:Alvin_0017"/>
<evidence type="ECO:0000256" key="1">
    <source>
        <dbReference type="SAM" id="SignalP"/>
    </source>
</evidence>
<dbReference type="EMBL" id="CP001896">
    <property type="protein sequence ID" value="ADC60989.1"/>
    <property type="molecule type" value="Genomic_DNA"/>
</dbReference>
<evidence type="ECO:0000313" key="3">
    <source>
        <dbReference type="Proteomes" id="UP000001441"/>
    </source>
</evidence>
<evidence type="ECO:0000313" key="2">
    <source>
        <dbReference type="EMBL" id="ADC60989.1"/>
    </source>
</evidence>
<dbReference type="RefSeq" id="WP_012969265.1">
    <property type="nucleotide sequence ID" value="NC_013851.1"/>
</dbReference>
<feature type="chain" id="PRO_5003049624" evidence="1">
    <location>
        <begin position="27"/>
        <end position="133"/>
    </location>
</feature>
<dbReference type="OrthoDB" id="5772758at2"/>
<dbReference type="AlphaFoldDB" id="D3RUU0"/>
<feature type="signal peptide" evidence="1">
    <location>
        <begin position="1"/>
        <end position="26"/>
    </location>
</feature>
<gene>
    <name evidence="2" type="ordered locus">Alvin_0017</name>
</gene>
<dbReference type="Proteomes" id="UP000001441">
    <property type="component" value="Chromosome"/>
</dbReference>
<keyword evidence="3" id="KW-1185">Reference proteome</keyword>
<dbReference type="STRING" id="572477.Alvin_0017"/>
<proteinExistence type="predicted"/>
<accession>D3RUU0</accession>
<name>D3RUU0_ALLVD</name>
<protein>
    <submittedName>
        <fullName evidence="2">Uncharacterized protein</fullName>
    </submittedName>
</protein>
<keyword evidence="1" id="KW-0732">Signal</keyword>
<reference evidence="2 3" key="1">
    <citation type="journal article" date="2011" name="Stand. Genomic Sci.">
        <title>Complete genome sequence of Allochromatium vinosum DSM 180(T).</title>
        <authorList>
            <person name="Weissgerber T."/>
            <person name="Zigann R."/>
            <person name="Bruce D."/>
            <person name="Chang Y.J."/>
            <person name="Detter J.C."/>
            <person name="Han C."/>
            <person name="Hauser L."/>
            <person name="Jeffries C.D."/>
            <person name="Land M."/>
            <person name="Munk A.C."/>
            <person name="Tapia R."/>
            <person name="Dahl C."/>
        </authorList>
    </citation>
    <scope>NUCLEOTIDE SEQUENCE [LARGE SCALE GENOMIC DNA]</scope>
    <source>
        <strain evidence="3">ATCC 17899 / DSM 180 / NBRC 103801 / NCIMB 10441 / D</strain>
    </source>
</reference>